<name>A0ABR3MB75_9TELE</name>
<feature type="compositionally biased region" description="Basic and acidic residues" evidence="1">
    <location>
        <begin position="92"/>
        <end position="111"/>
    </location>
</feature>
<comment type="caution">
    <text evidence="2">The sequence shown here is derived from an EMBL/GenBank/DDBJ whole genome shotgun (WGS) entry which is preliminary data.</text>
</comment>
<gene>
    <name evidence="2" type="ORF">QQF64_006786</name>
</gene>
<evidence type="ECO:0000313" key="3">
    <source>
        <dbReference type="Proteomes" id="UP001558613"/>
    </source>
</evidence>
<proteinExistence type="predicted"/>
<feature type="region of interest" description="Disordered" evidence="1">
    <location>
        <begin position="1"/>
        <end position="127"/>
    </location>
</feature>
<sequence>MAAHGGADRGRSHGGGRADDSSGPTDVGGAGGGGARGGDGELKIRGDAEDPEGQGGTDGTCDRGRDPESRTGDGGSTMEMRELGAMVQPQGRRAEAESEDRRLEVELKDPPDSTPTELEMGRPKPTPQMIWRDARTAAVLKERKIRTFEDLTQSTKDTRNKLWPLVERARKEGKRAGSRGPFAYIDEKRSYSAVGRCYEFASYSSCCLGERERARAKIENRPSYSLGTLLSSEPLEDRRRCLQPRSQEFSTRTSYFELKWCSGLGEIRPPPRESAMEGPLKLGFRNTHSGQFSADRVGWNYPQASIFLPTVTMERIYDGHREN</sequence>
<feature type="compositionally biased region" description="Basic and acidic residues" evidence="1">
    <location>
        <begin position="38"/>
        <end position="48"/>
    </location>
</feature>
<feature type="compositionally biased region" description="Basic and acidic residues" evidence="1">
    <location>
        <begin position="1"/>
        <end position="20"/>
    </location>
</feature>
<evidence type="ECO:0000256" key="1">
    <source>
        <dbReference type="SAM" id="MobiDB-lite"/>
    </source>
</evidence>
<dbReference type="Proteomes" id="UP001558613">
    <property type="component" value="Unassembled WGS sequence"/>
</dbReference>
<feature type="compositionally biased region" description="Gly residues" evidence="1">
    <location>
        <begin position="26"/>
        <end position="37"/>
    </location>
</feature>
<protein>
    <submittedName>
        <fullName evidence="2">Uncharacterized protein</fullName>
    </submittedName>
</protein>
<keyword evidence="3" id="KW-1185">Reference proteome</keyword>
<organism evidence="2 3">
    <name type="scientific">Cirrhinus molitorella</name>
    <name type="common">mud carp</name>
    <dbReference type="NCBI Taxonomy" id="172907"/>
    <lineage>
        <taxon>Eukaryota</taxon>
        <taxon>Metazoa</taxon>
        <taxon>Chordata</taxon>
        <taxon>Craniata</taxon>
        <taxon>Vertebrata</taxon>
        <taxon>Euteleostomi</taxon>
        <taxon>Actinopterygii</taxon>
        <taxon>Neopterygii</taxon>
        <taxon>Teleostei</taxon>
        <taxon>Ostariophysi</taxon>
        <taxon>Cypriniformes</taxon>
        <taxon>Cyprinidae</taxon>
        <taxon>Labeoninae</taxon>
        <taxon>Labeonini</taxon>
        <taxon>Cirrhinus</taxon>
    </lineage>
</organism>
<accession>A0ABR3MB75</accession>
<dbReference type="EMBL" id="JAYMGO010000014">
    <property type="protein sequence ID" value="KAL1261521.1"/>
    <property type="molecule type" value="Genomic_DNA"/>
</dbReference>
<evidence type="ECO:0000313" key="2">
    <source>
        <dbReference type="EMBL" id="KAL1261521.1"/>
    </source>
</evidence>
<reference evidence="2 3" key="1">
    <citation type="submission" date="2023-09" db="EMBL/GenBank/DDBJ databases">
        <authorList>
            <person name="Wang M."/>
        </authorList>
    </citation>
    <scope>NUCLEOTIDE SEQUENCE [LARGE SCALE GENOMIC DNA]</scope>
    <source>
        <strain evidence="2">GT-2023</strain>
        <tissue evidence="2">Liver</tissue>
    </source>
</reference>
<feature type="compositionally biased region" description="Basic and acidic residues" evidence="1">
    <location>
        <begin position="60"/>
        <end position="71"/>
    </location>
</feature>